<evidence type="ECO:0000313" key="3">
    <source>
        <dbReference type="EMBL" id="VFQ45415.1"/>
    </source>
</evidence>
<evidence type="ECO:0000256" key="1">
    <source>
        <dbReference type="ARBA" id="ARBA00022729"/>
    </source>
</evidence>
<dbReference type="GO" id="GO:0008237">
    <property type="term" value="F:metallopeptidase activity"/>
    <property type="evidence" value="ECO:0007669"/>
    <property type="project" value="InterPro"/>
</dbReference>
<evidence type="ECO:0000259" key="2">
    <source>
        <dbReference type="Pfam" id="PF13205"/>
    </source>
</evidence>
<dbReference type="Gene3D" id="3.40.390.10">
    <property type="entry name" value="Collagenase (Catalytic Domain)"/>
    <property type="match status" value="1"/>
</dbReference>
<sequence>MKSTLSKLFISGLLLLLLPGPLFAWCWIRDTGSTNQGCGALLYVERCCDGNLRRWPGGTMDYAISNTTPAGLIPSLQAGVNTWNAIEMSTFAFSYQGSSPLTTVSRDGTNLINIDPQFATRNDRVGEGVLAISTTWTLGVGGSYRAVESDIAFNGEEYTWGDGSGGTIDTAAVVAHESGHSAGLSHAGAQCQSAGSEGCGANFEEATMYWNYSAGAIGFRDKGSLELDDIAALVHGYPRSTLTVRVENSIGQPIVGVTVDLLDAAAPVDGQNSLQGGRVYGDVTNNAVLTGDKVRSDSYLDQTPFDTTDASGLTNAIHPTRRSIQLRATIASFSHTVSHTVADGASTVTLTMPEAIGDLVAPLLTVTSHTTGDFVRTDTITLTGTASDAGRGDSGVQQVTVNGVPAAGGSALGGATASWSSDLTLSPGTNTVTVKATDNADADNTATQVIDIIFDVVPPTVSQTYPTSGTSGIGVNSTVSVLFDEPMDPASITTATFTSAQGLAGTVTYDAASRTASFTPASPLAYQTSYTFTLTTDVRDAAGNALDSPVTWSFTTQATPSSSGGGGGGGCFIRSLD</sequence>
<dbReference type="Pfam" id="PF13205">
    <property type="entry name" value="Big_5"/>
    <property type="match status" value="1"/>
</dbReference>
<gene>
    <name evidence="3" type="ORF">MSL71_30720</name>
</gene>
<evidence type="ECO:0000313" key="4">
    <source>
        <dbReference type="Proteomes" id="UP000507962"/>
    </source>
</evidence>
<protein>
    <submittedName>
        <fullName evidence="3">Sbsa ig-like domain</fullName>
    </submittedName>
</protein>
<proteinExistence type="predicted"/>
<name>A0A4U8YMX5_9BACT</name>
<accession>A0A4U8YMX5</accession>
<dbReference type="InterPro" id="IPR013783">
    <property type="entry name" value="Ig-like_fold"/>
</dbReference>
<dbReference type="Pfam" id="PF09136">
    <property type="entry name" value="Glucodextran_B"/>
    <property type="match status" value="1"/>
</dbReference>
<dbReference type="AlphaFoldDB" id="A0A4U8YMX5"/>
<dbReference type="InterPro" id="IPR014755">
    <property type="entry name" value="Cu-Rt/internalin_Ig-like"/>
</dbReference>
<dbReference type="InterPro" id="IPR024079">
    <property type="entry name" value="MetalloPept_cat_dom_sf"/>
</dbReference>
<keyword evidence="4" id="KW-1185">Reference proteome</keyword>
<dbReference type="SUPFAM" id="SSF55486">
    <property type="entry name" value="Metalloproteases ('zincins'), catalytic domain"/>
    <property type="match status" value="1"/>
</dbReference>
<dbReference type="EMBL" id="CAADHO010000005">
    <property type="protein sequence ID" value="VFQ45415.1"/>
    <property type="molecule type" value="Genomic_DNA"/>
</dbReference>
<dbReference type="Gene3D" id="2.60.40.10">
    <property type="entry name" value="Immunoglobulins"/>
    <property type="match status" value="1"/>
</dbReference>
<feature type="domain" description="SbsA Ig-like" evidence="2">
    <location>
        <begin position="455"/>
        <end position="556"/>
    </location>
</feature>
<organism evidence="3 4">
    <name type="scientific">Desulfoluna butyratoxydans</name>
    <dbReference type="NCBI Taxonomy" id="231438"/>
    <lineage>
        <taxon>Bacteria</taxon>
        <taxon>Pseudomonadati</taxon>
        <taxon>Thermodesulfobacteriota</taxon>
        <taxon>Desulfobacteria</taxon>
        <taxon>Desulfobacterales</taxon>
        <taxon>Desulfolunaceae</taxon>
        <taxon>Desulfoluna</taxon>
    </lineage>
</organism>
<reference evidence="3 4" key="1">
    <citation type="submission" date="2019-03" db="EMBL/GenBank/DDBJ databases">
        <authorList>
            <person name="Nijsse B."/>
        </authorList>
    </citation>
    <scope>NUCLEOTIDE SEQUENCE [LARGE SCALE GENOMIC DNA]</scope>
    <source>
        <strain evidence="3">Desulfoluna butyratoxydans MSL71</strain>
    </source>
</reference>
<dbReference type="Gene3D" id="2.60.40.1220">
    <property type="match status" value="1"/>
</dbReference>
<keyword evidence="1" id="KW-0732">Signal</keyword>
<dbReference type="InterPro" id="IPR032812">
    <property type="entry name" value="SbsA_Ig"/>
</dbReference>
<dbReference type="Proteomes" id="UP000507962">
    <property type="component" value="Unassembled WGS sequence"/>
</dbReference>
<dbReference type="RefSeq" id="WP_180141918.1">
    <property type="nucleotide sequence ID" value="NZ_CAADHO010000005.1"/>
</dbReference>